<comment type="function">
    <text evidence="1 9">May be involved in recombinational repair of damaged DNA.</text>
</comment>
<proteinExistence type="inferred from homology"/>
<dbReference type="Gene3D" id="3.40.50.300">
    <property type="entry name" value="P-loop containing nucleotide triphosphate hydrolases"/>
    <property type="match status" value="2"/>
</dbReference>
<gene>
    <name evidence="11" type="primary">recN</name>
    <name evidence="11" type="ORF">AQUSIP_16880</name>
</gene>
<accession>A0A5E4PJA0</accession>
<dbReference type="InterPro" id="IPR027417">
    <property type="entry name" value="P-loop_NTPase"/>
</dbReference>
<name>A0A5E4PJA0_9COXI</name>
<evidence type="ECO:0000256" key="4">
    <source>
        <dbReference type="ARBA" id="ARBA00022741"/>
    </source>
</evidence>
<dbReference type="GO" id="GO:0005524">
    <property type="term" value="F:ATP binding"/>
    <property type="evidence" value="ECO:0007669"/>
    <property type="project" value="UniProtKB-KW"/>
</dbReference>
<dbReference type="GO" id="GO:0009432">
    <property type="term" value="P:SOS response"/>
    <property type="evidence" value="ECO:0007669"/>
    <property type="project" value="UniProtKB-ARBA"/>
</dbReference>
<dbReference type="KEGG" id="asip:AQUSIP_16880"/>
<dbReference type="GO" id="GO:0006310">
    <property type="term" value="P:DNA recombination"/>
    <property type="evidence" value="ECO:0007669"/>
    <property type="project" value="InterPro"/>
</dbReference>
<evidence type="ECO:0000256" key="6">
    <source>
        <dbReference type="ARBA" id="ARBA00022840"/>
    </source>
</evidence>
<feature type="domain" description="RecF/RecN/SMC N-terminal" evidence="10">
    <location>
        <begin position="2"/>
        <end position="500"/>
    </location>
</feature>
<dbReference type="EMBL" id="LR699119">
    <property type="protein sequence ID" value="VVC76376.1"/>
    <property type="molecule type" value="Genomic_DNA"/>
</dbReference>
<dbReference type="NCBIfam" id="NF008121">
    <property type="entry name" value="PRK10869.1"/>
    <property type="match status" value="1"/>
</dbReference>
<evidence type="ECO:0000256" key="2">
    <source>
        <dbReference type="ARBA" id="ARBA00009441"/>
    </source>
</evidence>
<dbReference type="InterPro" id="IPR004604">
    <property type="entry name" value="DNA_recomb/repair_RecN"/>
</dbReference>
<evidence type="ECO:0000256" key="5">
    <source>
        <dbReference type="ARBA" id="ARBA00022763"/>
    </source>
</evidence>
<evidence type="ECO:0000259" key="10">
    <source>
        <dbReference type="Pfam" id="PF02463"/>
    </source>
</evidence>
<reference evidence="11 12" key="1">
    <citation type="submission" date="2019-08" db="EMBL/GenBank/DDBJ databases">
        <authorList>
            <person name="Guy L."/>
        </authorList>
    </citation>
    <scope>NUCLEOTIDE SEQUENCE [LARGE SCALE GENOMIC DNA]</scope>
    <source>
        <strain evidence="11 12">SGT-108</strain>
    </source>
</reference>
<dbReference type="SUPFAM" id="SSF52540">
    <property type="entry name" value="P-loop containing nucleoside triphosphate hydrolases"/>
    <property type="match status" value="1"/>
</dbReference>
<comment type="similarity">
    <text evidence="2 9">Belongs to the RecN family.</text>
</comment>
<dbReference type="PANTHER" id="PTHR11059">
    <property type="entry name" value="DNA REPAIR PROTEIN RECN"/>
    <property type="match status" value="1"/>
</dbReference>
<evidence type="ECO:0000256" key="3">
    <source>
        <dbReference type="ARBA" id="ARBA00021315"/>
    </source>
</evidence>
<organism evidence="11 12">
    <name type="scientific">Aquicella siphonis</name>
    <dbReference type="NCBI Taxonomy" id="254247"/>
    <lineage>
        <taxon>Bacteria</taxon>
        <taxon>Pseudomonadati</taxon>
        <taxon>Pseudomonadota</taxon>
        <taxon>Gammaproteobacteria</taxon>
        <taxon>Legionellales</taxon>
        <taxon>Coxiellaceae</taxon>
        <taxon>Aquicella</taxon>
    </lineage>
</organism>
<dbReference type="InterPro" id="IPR003395">
    <property type="entry name" value="RecF/RecN/SMC_N"/>
</dbReference>
<dbReference type="FunFam" id="3.40.50.300:FF:000319">
    <property type="entry name" value="DNA repair protein RecN"/>
    <property type="match status" value="1"/>
</dbReference>
<dbReference type="GO" id="GO:0006281">
    <property type="term" value="P:DNA repair"/>
    <property type="evidence" value="ECO:0007669"/>
    <property type="project" value="UniProtKB-KW"/>
</dbReference>
<evidence type="ECO:0000256" key="8">
    <source>
        <dbReference type="ARBA" id="ARBA00033408"/>
    </source>
</evidence>
<dbReference type="GO" id="GO:0043590">
    <property type="term" value="C:bacterial nucleoid"/>
    <property type="evidence" value="ECO:0007669"/>
    <property type="project" value="TreeGrafter"/>
</dbReference>
<protein>
    <recommendedName>
        <fullName evidence="3 9">DNA repair protein RecN</fullName>
    </recommendedName>
    <alternativeName>
        <fullName evidence="8 9">Recombination protein N</fullName>
    </alternativeName>
</protein>
<dbReference type="PIRSF" id="PIRSF003128">
    <property type="entry name" value="RecN"/>
    <property type="match status" value="1"/>
</dbReference>
<evidence type="ECO:0000313" key="11">
    <source>
        <dbReference type="EMBL" id="VVC76376.1"/>
    </source>
</evidence>
<evidence type="ECO:0000256" key="7">
    <source>
        <dbReference type="ARBA" id="ARBA00023204"/>
    </source>
</evidence>
<dbReference type="RefSeq" id="WP_172622788.1">
    <property type="nucleotide sequence ID" value="NZ_LR699119.1"/>
</dbReference>
<keyword evidence="5 9" id="KW-0227">DNA damage</keyword>
<keyword evidence="6" id="KW-0067">ATP-binding</keyword>
<evidence type="ECO:0000313" key="12">
    <source>
        <dbReference type="Proteomes" id="UP000324194"/>
    </source>
</evidence>
<dbReference type="AlphaFoldDB" id="A0A5E4PJA0"/>
<evidence type="ECO:0000256" key="9">
    <source>
        <dbReference type="PIRNR" id="PIRNR003128"/>
    </source>
</evidence>
<dbReference type="CDD" id="cd03241">
    <property type="entry name" value="ABC_RecN"/>
    <property type="match status" value="2"/>
</dbReference>
<keyword evidence="7 9" id="KW-0234">DNA repair</keyword>
<evidence type="ECO:0000256" key="1">
    <source>
        <dbReference type="ARBA" id="ARBA00003618"/>
    </source>
</evidence>
<keyword evidence="4" id="KW-0547">Nucleotide-binding</keyword>
<dbReference type="Pfam" id="PF02463">
    <property type="entry name" value="SMC_N"/>
    <property type="match status" value="1"/>
</dbReference>
<dbReference type="Proteomes" id="UP000324194">
    <property type="component" value="Chromosome 1"/>
</dbReference>
<dbReference type="FunFam" id="3.40.50.300:FF:000356">
    <property type="entry name" value="DNA repair protein RecN"/>
    <property type="match status" value="1"/>
</dbReference>
<dbReference type="PANTHER" id="PTHR11059:SF0">
    <property type="entry name" value="DNA REPAIR PROTEIN RECN"/>
    <property type="match status" value="1"/>
</dbReference>
<keyword evidence="12" id="KW-1185">Reference proteome</keyword>
<sequence>MLTQIHIRDLATIEELQLTLNSGCTMITGETGAGKSIFIEAIELALGGRASPNLVRPGKDKAEISLSFDITHFPKVIESLQNLDLYHDTSECIIRRVITSDGRSRSYVNGSPSTLQLVKELGELLFHLHGQHEQQVLLKSETQRDMLDRFADHLPLAAQVKTMAEAWRTLEQEIHALQEKAQDRVSQSEFLRFQLEELHALKLQPGEWETLEAEHHRLTHAEELLRHIQQAANQIADHDDQNVLSLINEIRKTLESIQSVEPKAREWINTLHSILIQLTDLESELKSYQENTELDPEKLQLMEERVSQIFNLSRKHKIKPQELPELQARLADELKSLDGSDENLKIMIARQGEIEKLYQQAAHQLSLSRLKAGAKLEKEISAIIRSLSLPHGEFKIALEQEHASLLPHGNEKVTFLIKTNPDQSLQPLFKVISGGELSRLSLAAHLALANRTSIPTLVFDEVDTGLSGATAEKIGKLLRRLGDSYQVFCVTHQPQVAACGHHHLLVEKYFVQNCTHTRLRMLQSEEKTREIARMLGGEKITEKTLEHAREVLEGI</sequence>
<dbReference type="NCBIfam" id="TIGR00634">
    <property type="entry name" value="recN"/>
    <property type="match status" value="1"/>
</dbReference>